<reference evidence="18" key="1">
    <citation type="submission" date="2023-07" db="EMBL/GenBank/DDBJ databases">
        <authorList>
            <consortium name="CYATHOMIX"/>
        </authorList>
    </citation>
    <scope>NUCLEOTIDE SEQUENCE</scope>
    <source>
        <strain evidence="18">N/A</strain>
    </source>
</reference>
<comment type="similarity">
    <text evidence="2 16">Belongs to the cation transport ATPase (P-type) (TC 3.A.3) family. Type IIC subfamily.</text>
</comment>
<dbReference type="GO" id="GO:0030007">
    <property type="term" value="P:intracellular potassium ion homeostasis"/>
    <property type="evidence" value="ECO:0007669"/>
    <property type="project" value="TreeGrafter"/>
</dbReference>
<feature type="transmembrane region" description="Helical" evidence="16">
    <location>
        <begin position="780"/>
        <end position="800"/>
    </location>
</feature>
<evidence type="ECO:0000256" key="16">
    <source>
        <dbReference type="RuleBase" id="RU362084"/>
    </source>
</evidence>
<keyword evidence="11 16" id="KW-1133">Transmembrane helix</keyword>
<organism evidence="18 19">
    <name type="scientific">Cylicocyclus nassatus</name>
    <name type="common">Nematode worm</name>
    <dbReference type="NCBI Taxonomy" id="53992"/>
    <lineage>
        <taxon>Eukaryota</taxon>
        <taxon>Metazoa</taxon>
        <taxon>Ecdysozoa</taxon>
        <taxon>Nematoda</taxon>
        <taxon>Chromadorea</taxon>
        <taxon>Rhabditida</taxon>
        <taxon>Rhabditina</taxon>
        <taxon>Rhabditomorpha</taxon>
        <taxon>Strongyloidea</taxon>
        <taxon>Strongylidae</taxon>
        <taxon>Cylicocyclus</taxon>
    </lineage>
</organism>
<evidence type="ECO:0000256" key="12">
    <source>
        <dbReference type="ARBA" id="ARBA00023065"/>
    </source>
</evidence>
<feature type="transmembrane region" description="Helical" evidence="16">
    <location>
        <begin position="307"/>
        <end position="336"/>
    </location>
</feature>
<dbReference type="NCBIfam" id="TIGR01106">
    <property type="entry name" value="ATPase-IIC_X-K"/>
    <property type="match status" value="1"/>
</dbReference>
<evidence type="ECO:0000256" key="2">
    <source>
        <dbReference type="ARBA" id="ARBA00006934"/>
    </source>
</evidence>
<dbReference type="SMART" id="SM00831">
    <property type="entry name" value="Cation_ATPase_N"/>
    <property type="match status" value="1"/>
</dbReference>
<dbReference type="GO" id="GO:0005524">
    <property type="term" value="F:ATP binding"/>
    <property type="evidence" value="ECO:0007669"/>
    <property type="project" value="UniProtKB-KW"/>
</dbReference>
<gene>
    <name evidence="18" type="ORF">CYNAS_LOCUS13404</name>
</gene>
<dbReference type="GO" id="GO:0005391">
    <property type="term" value="F:P-type sodium:potassium-exchanging transporter activity"/>
    <property type="evidence" value="ECO:0007669"/>
    <property type="project" value="UniProtKB-ARBA"/>
</dbReference>
<keyword evidence="3 16" id="KW-0813">Transport</keyword>
<evidence type="ECO:0000256" key="4">
    <source>
        <dbReference type="ARBA" id="ARBA00022538"/>
    </source>
</evidence>
<dbReference type="Pfam" id="PF00689">
    <property type="entry name" value="Cation_ATPase_C"/>
    <property type="match status" value="1"/>
</dbReference>
<comment type="caution">
    <text evidence="18">The sequence shown here is derived from an EMBL/GenBank/DDBJ whole genome shotgun (WGS) entry which is preliminary data.</text>
</comment>
<keyword evidence="7 16" id="KW-0547">Nucleotide-binding</keyword>
<proteinExistence type="inferred from homology"/>
<comment type="subcellular location">
    <subcellularLocation>
        <location evidence="16">Cell membrane</location>
        <topology evidence="16">Multi-pass membrane protein</topology>
    </subcellularLocation>
    <subcellularLocation>
        <location evidence="1">Membrane</location>
        <topology evidence="1">Multi-pass membrane protein</topology>
    </subcellularLocation>
</comment>
<dbReference type="InterPro" id="IPR018303">
    <property type="entry name" value="ATPase_P-typ_P_site"/>
</dbReference>
<keyword evidence="6 16" id="KW-0812">Transmembrane</keyword>
<dbReference type="SUPFAM" id="SSF81653">
    <property type="entry name" value="Calcium ATPase, transduction domain A"/>
    <property type="match status" value="1"/>
</dbReference>
<evidence type="ECO:0000256" key="13">
    <source>
        <dbReference type="ARBA" id="ARBA00023136"/>
    </source>
</evidence>
<dbReference type="InterPro" id="IPR044492">
    <property type="entry name" value="P_typ_ATPase_HD_dom"/>
</dbReference>
<dbReference type="InterPro" id="IPR050510">
    <property type="entry name" value="Cation_transp_ATPase_P-type"/>
</dbReference>
<evidence type="ECO:0000256" key="7">
    <source>
        <dbReference type="ARBA" id="ARBA00022741"/>
    </source>
</evidence>
<dbReference type="GO" id="GO:0046872">
    <property type="term" value="F:metal ion binding"/>
    <property type="evidence" value="ECO:0007669"/>
    <property type="project" value="UniProtKB-KW"/>
</dbReference>
<comment type="subunit">
    <text evidence="15">The sodium/potassium-transporting ATPase is composed of a catalytic alpha subunit, an auxiliary non-catalytic beta subunit and an additional regulatory subunit.</text>
</comment>
<keyword evidence="19" id="KW-1185">Reference proteome</keyword>
<dbReference type="GO" id="GO:0006883">
    <property type="term" value="P:intracellular sodium ion homeostasis"/>
    <property type="evidence" value="ECO:0007669"/>
    <property type="project" value="TreeGrafter"/>
</dbReference>
<keyword evidence="5" id="KW-0597">Phosphoprotein</keyword>
<dbReference type="Gene3D" id="2.70.150.10">
    <property type="entry name" value="Calcium-transporting ATPase, cytoplasmic transduction domain A"/>
    <property type="match status" value="1"/>
</dbReference>
<dbReference type="InterPro" id="IPR004014">
    <property type="entry name" value="ATPase_P-typ_cation-transptr_N"/>
</dbReference>
<dbReference type="PRINTS" id="PR00119">
    <property type="entry name" value="CATATPASE"/>
</dbReference>
<dbReference type="PANTHER" id="PTHR43294:SF18">
    <property type="entry name" value="SODIUM_POTASSIUM-TRANSPORTING ATPASE SUBUNIT ALPHA"/>
    <property type="match status" value="1"/>
</dbReference>
<dbReference type="FunFam" id="3.40.1110.10:FF:000001">
    <property type="entry name" value="Sodium/potassium-transporting ATPase subunit alpha"/>
    <property type="match status" value="1"/>
</dbReference>
<dbReference type="AlphaFoldDB" id="A0AA36H0A7"/>
<evidence type="ECO:0000256" key="14">
    <source>
        <dbReference type="ARBA" id="ARBA00037422"/>
    </source>
</evidence>
<dbReference type="GO" id="GO:0036376">
    <property type="term" value="P:sodium ion export across plasma membrane"/>
    <property type="evidence" value="ECO:0007669"/>
    <property type="project" value="TreeGrafter"/>
</dbReference>
<sequence>MKLFTKLLKFFKHDTQKLEHLKKDIDIDDHMIPIEELFNRLKTNEETGLSTEEANERLRMYGPNTLTPPFQTPAWLKFLQNLFGGFNLLLWGASAVSLAGYFIERSEYGDEAKEDQLYLAITLATVVSITGIFSFYQEAKSVNIMSTFANMIPSMAHVLRDGRVIDVKVDDVVLGDIVDISGGDKVPADIRIISARGLKVDNSSLTGESEPQTRTAEFTHKNPLESKNVAMFSTSVLEGSARGVVILTSDNTVVGRIAALTAQVSSGPTPIAKEINHFLHIITFVALGIGVTFFVLAFIYGSTLIQAALYFMGIVVAEVPEGIVATVTVCLTLTAVKMRKKHCLVKNLEAVETLGSTSTICSDKTGTLTQNRMTITHLWWDGMIDEAEQCLPNGKLRGRIRHRMEGTYKFLIRCAALCSRASFKQEDFSIPLPRREVNGDASETAILKYCELILGDGGTRKMRDKKPKVAEIPFNSTNKYQVSIHDNGNRFLLVMKGAPEKIMKACSSVLIEGEERAKDKKFEVDFKKAYEKLGGFGERVLGFCDLELDPEKFPKNYVFDTDTPNFPLTNLRFLGFMAMIDPPRPGVPQAVRLCQSAGVTVVMVTGDHPITAKAIARQVHIISRRAKLIEDSDEPVPNFERYGEGRLLPTTAIIIHGEQLKLLSTATLHEIVSHYRQVVFSRTSPAQKLQIVEAYQNTNNVVAVTGDGVNDAPALRKADIGIAMGIAGTDVSKQAADMILLNDNFASIVTGVEEGRLIFDNLKKSIAYTLTSNIPEVVPFMTYVIVGIPLPLSVVAILMIDLGTDLWPAIALAYEVPESDIMQRPPRNPEYDKLVNVRLILFAYFQIGVFQMCAGFVTYFAIMMKHGWHPMDLIGIRELWDSEFVEDLEDSYGQQWSYKARKGLEASCQAGYFFAVLVIQWADALISKTRKNSIVTQGMENQVLNTSLLFTTALTMFITVVPGVKDVLNLDGVRLGEAMISVYFAVIMFIYDEVRRWYLRKYPTGFIYSETYF</sequence>
<dbReference type="Proteomes" id="UP001176961">
    <property type="component" value="Unassembled WGS sequence"/>
</dbReference>
<dbReference type="SFLD" id="SFLDS00003">
    <property type="entry name" value="Haloacid_Dehalogenase"/>
    <property type="match status" value="1"/>
</dbReference>
<dbReference type="InterPro" id="IPR001757">
    <property type="entry name" value="P_typ_ATPase"/>
</dbReference>
<dbReference type="InterPro" id="IPR059000">
    <property type="entry name" value="ATPase_P-type_domA"/>
</dbReference>
<evidence type="ECO:0000256" key="8">
    <source>
        <dbReference type="ARBA" id="ARBA00022840"/>
    </source>
</evidence>
<evidence type="ECO:0000259" key="17">
    <source>
        <dbReference type="SMART" id="SM00831"/>
    </source>
</evidence>
<evidence type="ECO:0000256" key="3">
    <source>
        <dbReference type="ARBA" id="ARBA00022448"/>
    </source>
</evidence>
<dbReference type="Gene3D" id="1.20.1110.10">
    <property type="entry name" value="Calcium-transporting ATPase, transmembrane domain"/>
    <property type="match status" value="1"/>
</dbReference>
<dbReference type="SUPFAM" id="SSF56784">
    <property type="entry name" value="HAD-like"/>
    <property type="match status" value="1"/>
</dbReference>
<feature type="domain" description="Cation-transporting P-type ATPase N-terminal" evidence="17">
    <location>
        <begin position="28"/>
        <end position="102"/>
    </location>
</feature>
<dbReference type="Pfam" id="PF00122">
    <property type="entry name" value="E1-E2_ATPase"/>
    <property type="match status" value="1"/>
</dbReference>
<dbReference type="Pfam" id="PF00690">
    <property type="entry name" value="Cation_ATPase_N"/>
    <property type="match status" value="1"/>
</dbReference>
<evidence type="ECO:0000313" key="19">
    <source>
        <dbReference type="Proteomes" id="UP001176961"/>
    </source>
</evidence>
<keyword evidence="13 16" id="KW-0472">Membrane</keyword>
<keyword evidence="4 16" id="KW-0633">Potassium transport</keyword>
<dbReference type="Gene3D" id="3.40.1110.10">
    <property type="entry name" value="Calcium-transporting ATPase, cytoplasmic domain N"/>
    <property type="match status" value="1"/>
</dbReference>
<accession>A0AA36H0A7</accession>
<dbReference type="EMBL" id="CATQJL010000305">
    <property type="protein sequence ID" value="CAJ0601421.1"/>
    <property type="molecule type" value="Genomic_DNA"/>
</dbReference>
<dbReference type="Pfam" id="PF08282">
    <property type="entry name" value="Hydrolase_3"/>
    <property type="match status" value="1"/>
</dbReference>
<protein>
    <recommendedName>
        <fullName evidence="16">Sodium/potassium-transporting ATPase subunit alpha</fullName>
    </recommendedName>
</protein>
<dbReference type="InterPro" id="IPR023214">
    <property type="entry name" value="HAD_sf"/>
</dbReference>
<name>A0AA36H0A7_CYLNA</name>
<keyword evidence="8 16" id="KW-0067">ATP-binding</keyword>
<dbReference type="PRINTS" id="PR00121">
    <property type="entry name" value="NAKATPASE"/>
</dbReference>
<evidence type="ECO:0000256" key="1">
    <source>
        <dbReference type="ARBA" id="ARBA00004141"/>
    </source>
</evidence>
<feature type="transmembrane region" description="Helical" evidence="16">
    <location>
        <begin position="943"/>
        <end position="961"/>
    </location>
</feature>
<dbReference type="PROSITE" id="PS00154">
    <property type="entry name" value="ATPASE_E1_E2"/>
    <property type="match status" value="1"/>
</dbReference>
<keyword evidence="10" id="KW-1278">Translocase</keyword>
<dbReference type="SFLD" id="SFLDG00002">
    <property type="entry name" value="C1.7:_P-type_atpase_like"/>
    <property type="match status" value="1"/>
</dbReference>
<keyword evidence="16" id="KW-0479">Metal-binding</keyword>
<dbReference type="SFLD" id="SFLDF00027">
    <property type="entry name" value="p-type_atpase"/>
    <property type="match status" value="1"/>
</dbReference>
<dbReference type="InterPro" id="IPR023299">
    <property type="entry name" value="ATPase_P-typ_cyto_dom_N"/>
</dbReference>
<dbReference type="InterPro" id="IPR008250">
    <property type="entry name" value="ATPase_P-typ_transduc_dom_A_sf"/>
</dbReference>
<dbReference type="SUPFAM" id="SSF81660">
    <property type="entry name" value="Metal cation-transporting ATPase, ATP-binding domain N"/>
    <property type="match status" value="1"/>
</dbReference>
<evidence type="ECO:0000256" key="6">
    <source>
        <dbReference type="ARBA" id="ARBA00022692"/>
    </source>
</evidence>
<dbReference type="PANTHER" id="PTHR43294">
    <property type="entry name" value="SODIUM/POTASSIUM-TRANSPORTING ATPASE SUBUNIT ALPHA"/>
    <property type="match status" value="1"/>
</dbReference>
<dbReference type="InterPro" id="IPR036412">
    <property type="entry name" value="HAD-like_sf"/>
</dbReference>
<keyword evidence="9 16" id="KW-0630">Potassium</keyword>
<dbReference type="NCBIfam" id="TIGR01494">
    <property type="entry name" value="ATPase_P-type"/>
    <property type="match status" value="2"/>
</dbReference>
<dbReference type="GO" id="GO:0043226">
    <property type="term" value="C:organelle"/>
    <property type="evidence" value="ECO:0007669"/>
    <property type="project" value="UniProtKB-ARBA"/>
</dbReference>
<evidence type="ECO:0000256" key="10">
    <source>
        <dbReference type="ARBA" id="ARBA00022967"/>
    </source>
</evidence>
<dbReference type="FunFam" id="2.70.150.10:FF:000003">
    <property type="entry name" value="Sodium/potassium-transporting ATPase subunit alpha"/>
    <property type="match status" value="1"/>
</dbReference>
<evidence type="ECO:0000313" key="18">
    <source>
        <dbReference type="EMBL" id="CAJ0601421.1"/>
    </source>
</evidence>
<evidence type="ECO:0000256" key="9">
    <source>
        <dbReference type="ARBA" id="ARBA00022958"/>
    </source>
</evidence>
<dbReference type="FunFam" id="1.20.1110.10:FF:000038">
    <property type="entry name" value="Sodium/potassium-transporting ATPase subunit alpha"/>
    <property type="match status" value="1"/>
</dbReference>
<feature type="transmembrane region" description="Helical" evidence="16">
    <location>
        <begin position="278"/>
        <end position="301"/>
    </location>
</feature>
<comment type="function">
    <text evidence="14">This is the catalytic component of the active enzyme, which catalyzes the hydrolysis of ATP coupled with the exchange of sodium and potassium ions across the plasma membrane. This action creates the electrochemical gradient of sodium and potassium ions, providing the energy for active transport of various nutrients.</text>
</comment>
<dbReference type="GO" id="GO:0090533">
    <property type="term" value="C:cation-transporting ATPase complex"/>
    <property type="evidence" value="ECO:0007669"/>
    <property type="project" value="UniProtKB-ARBA"/>
</dbReference>
<evidence type="ECO:0000256" key="11">
    <source>
        <dbReference type="ARBA" id="ARBA00022989"/>
    </source>
</evidence>
<feature type="transmembrane region" description="Helical" evidence="16">
    <location>
        <begin position="973"/>
        <end position="991"/>
    </location>
</feature>
<dbReference type="InterPro" id="IPR005775">
    <property type="entry name" value="P-type_ATPase_IIC"/>
</dbReference>
<dbReference type="InterPro" id="IPR023298">
    <property type="entry name" value="ATPase_P-typ_TM_dom_sf"/>
</dbReference>
<dbReference type="GO" id="GO:1902600">
    <property type="term" value="P:proton transmembrane transport"/>
    <property type="evidence" value="ECO:0007669"/>
    <property type="project" value="TreeGrafter"/>
</dbReference>
<dbReference type="Gene3D" id="3.40.50.1000">
    <property type="entry name" value="HAD superfamily/HAD-like"/>
    <property type="match status" value="1"/>
</dbReference>
<dbReference type="GO" id="GO:0016887">
    <property type="term" value="F:ATP hydrolysis activity"/>
    <property type="evidence" value="ECO:0007669"/>
    <property type="project" value="InterPro"/>
</dbReference>
<feature type="transmembrane region" description="Helical" evidence="16">
    <location>
        <begin position="118"/>
        <end position="136"/>
    </location>
</feature>
<evidence type="ECO:0000256" key="15">
    <source>
        <dbReference type="ARBA" id="ARBA00038795"/>
    </source>
</evidence>
<dbReference type="FunFam" id="3.40.50.1000:FF:000083">
    <property type="entry name" value="Sodium/potassium-transporting ATPase subunit alpha"/>
    <property type="match status" value="1"/>
</dbReference>
<dbReference type="SUPFAM" id="SSF81665">
    <property type="entry name" value="Calcium ATPase, transmembrane domain M"/>
    <property type="match status" value="1"/>
</dbReference>
<keyword evidence="12 16" id="KW-0406">Ion transport</keyword>
<dbReference type="GO" id="GO:0098797">
    <property type="term" value="C:plasma membrane protein complex"/>
    <property type="evidence" value="ECO:0007669"/>
    <property type="project" value="UniProtKB-ARBA"/>
</dbReference>
<dbReference type="Pfam" id="PF13246">
    <property type="entry name" value="Cation_ATPase"/>
    <property type="match status" value="1"/>
</dbReference>
<dbReference type="InterPro" id="IPR006068">
    <property type="entry name" value="ATPase_P-typ_cation-transptr_C"/>
</dbReference>
<dbReference type="GO" id="GO:1990573">
    <property type="term" value="P:potassium ion import across plasma membrane"/>
    <property type="evidence" value="ECO:0007669"/>
    <property type="project" value="TreeGrafter"/>
</dbReference>
<feature type="transmembrane region" description="Helical" evidence="16">
    <location>
        <begin position="82"/>
        <end position="103"/>
    </location>
</feature>
<feature type="transmembrane region" description="Helical" evidence="16">
    <location>
        <begin position="839"/>
        <end position="862"/>
    </location>
</feature>
<evidence type="ECO:0000256" key="5">
    <source>
        <dbReference type="ARBA" id="ARBA00022553"/>
    </source>
</evidence>